<dbReference type="PANTHER" id="PTHR30055">
    <property type="entry name" value="HTH-TYPE TRANSCRIPTIONAL REGULATOR RUTR"/>
    <property type="match status" value="1"/>
</dbReference>
<dbReference type="Proteomes" id="UP000640489">
    <property type="component" value="Unassembled WGS sequence"/>
</dbReference>
<dbReference type="RefSeq" id="WP_194706276.1">
    <property type="nucleotide sequence ID" value="NZ_JADKPN010000003.1"/>
</dbReference>
<proteinExistence type="predicted"/>
<comment type="caution">
    <text evidence="7">The sequence shown here is derived from an EMBL/GenBank/DDBJ whole genome shotgun (WGS) entry which is preliminary data.</text>
</comment>
<evidence type="ECO:0000313" key="8">
    <source>
        <dbReference type="Proteomes" id="UP000640489"/>
    </source>
</evidence>
<dbReference type="SUPFAM" id="SSF46689">
    <property type="entry name" value="Homeodomain-like"/>
    <property type="match status" value="1"/>
</dbReference>
<evidence type="ECO:0000259" key="6">
    <source>
        <dbReference type="PROSITE" id="PS50977"/>
    </source>
</evidence>
<keyword evidence="1" id="KW-0805">Transcription regulation</keyword>
<dbReference type="Gene3D" id="1.10.357.10">
    <property type="entry name" value="Tetracycline Repressor, domain 2"/>
    <property type="match status" value="1"/>
</dbReference>
<evidence type="ECO:0000256" key="5">
    <source>
        <dbReference type="SAM" id="MobiDB-lite"/>
    </source>
</evidence>
<dbReference type="PANTHER" id="PTHR30055:SF151">
    <property type="entry name" value="TRANSCRIPTIONAL REGULATORY PROTEIN"/>
    <property type="match status" value="1"/>
</dbReference>
<dbReference type="EMBL" id="JADKPN010000003">
    <property type="protein sequence ID" value="MBF4763096.1"/>
    <property type="molecule type" value="Genomic_DNA"/>
</dbReference>
<feature type="domain" description="HTH tetR-type" evidence="6">
    <location>
        <begin position="23"/>
        <end position="83"/>
    </location>
</feature>
<dbReference type="InterPro" id="IPR009057">
    <property type="entry name" value="Homeodomain-like_sf"/>
</dbReference>
<protein>
    <submittedName>
        <fullName evidence="7">TetR/AcrR family transcriptional regulator C-terminal domain-containing protein</fullName>
    </submittedName>
</protein>
<evidence type="ECO:0000256" key="2">
    <source>
        <dbReference type="ARBA" id="ARBA00023125"/>
    </source>
</evidence>
<name>A0A930VCJ1_9ACTN</name>
<dbReference type="GO" id="GO:0045892">
    <property type="term" value="P:negative regulation of DNA-templated transcription"/>
    <property type="evidence" value="ECO:0007669"/>
    <property type="project" value="InterPro"/>
</dbReference>
<dbReference type="GO" id="GO:0000976">
    <property type="term" value="F:transcription cis-regulatory region binding"/>
    <property type="evidence" value="ECO:0007669"/>
    <property type="project" value="TreeGrafter"/>
</dbReference>
<evidence type="ECO:0000313" key="7">
    <source>
        <dbReference type="EMBL" id="MBF4763096.1"/>
    </source>
</evidence>
<sequence length="237" mass="25709">MTGSSAGDLPPPPYRAGEKPRRSLGREAIAREALRIIDAEGIDAVSMRRVAAAFDTGPASLYAHVKNKEALLRLAFDLALEELEPVPVAADDWQAVMLRWSLGVHEMLQRHNDIAKLTFAHIPSGEAMLESTERVLGLMIGAGVPPQVAAWSLDILSLYIGADAYEGWLFGQQFGTDDPVEAEAFFGGIKDYFASLPADRFPYIVGNVAALMEGGGEERFRFGLDMFIAGIASTITR</sequence>
<dbReference type="Pfam" id="PF02909">
    <property type="entry name" value="TetR_C_1"/>
    <property type="match status" value="1"/>
</dbReference>
<dbReference type="InterPro" id="IPR050109">
    <property type="entry name" value="HTH-type_TetR-like_transc_reg"/>
</dbReference>
<feature type="region of interest" description="Disordered" evidence="5">
    <location>
        <begin position="1"/>
        <end position="22"/>
    </location>
</feature>
<dbReference type="AlphaFoldDB" id="A0A930VCJ1"/>
<reference evidence="7" key="1">
    <citation type="submission" date="2020-11" db="EMBL/GenBank/DDBJ databases">
        <title>Nocardioides sp. nov., isolated from Soil of Cynanchum wilfordii Hemsley rhizosphere.</title>
        <authorList>
            <person name="Lee J.-S."/>
            <person name="Suh M.K."/>
            <person name="Kim J.-S."/>
        </authorList>
    </citation>
    <scope>NUCLEOTIDE SEQUENCE</scope>
    <source>
        <strain evidence="7">KCTC 19275</strain>
    </source>
</reference>
<keyword evidence="8" id="KW-1185">Reference proteome</keyword>
<evidence type="ECO:0000256" key="4">
    <source>
        <dbReference type="PROSITE-ProRule" id="PRU00335"/>
    </source>
</evidence>
<evidence type="ECO:0000256" key="1">
    <source>
        <dbReference type="ARBA" id="ARBA00023015"/>
    </source>
</evidence>
<gene>
    <name evidence="7" type="ORF">ISU07_08145</name>
</gene>
<keyword evidence="2 4" id="KW-0238">DNA-binding</keyword>
<accession>A0A930VCJ1</accession>
<dbReference type="GO" id="GO:0003700">
    <property type="term" value="F:DNA-binding transcription factor activity"/>
    <property type="evidence" value="ECO:0007669"/>
    <property type="project" value="TreeGrafter"/>
</dbReference>
<evidence type="ECO:0000256" key="3">
    <source>
        <dbReference type="ARBA" id="ARBA00023163"/>
    </source>
</evidence>
<organism evidence="7 8">
    <name type="scientific">Nocardioides islandensis</name>
    <dbReference type="NCBI Taxonomy" id="433663"/>
    <lineage>
        <taxon>Bacteria</taxon>
        <taxon>Bacillati</taxon>
        <taxon>Actinomycetota</taxon>
        <taxon>Actinomycetes</taxon>
        <taxon>Propionibacteriales</taxon>
        <taxon>Nocardioidaceae</taxon>
        <taxon>Nocardioides</taxon>
    </lineage>
</organism>
<dbReference type="Pfam" id="PF00440">
    <property type="entry name" value="TetR_N"/>
    <property type="match status" value="1"/>
</dbReference>
<dbReference type="InterPro" id="IPR036271">
    <property type="entry name" value="Tet_transcr_reg_TetR-rel_C_sf"/>
</dbReference>
<dbReference type="SUPFAM" id="SSF48498">
    <property type="entry name" value="Tetracyclin repressor-like, C-terminal domain"/>
    <property type="match status" value="1"/>
</dbReference>
<dbReference type="PROSITE" id="PS50977">
    <property type="entry name" value="HTH_TETR_2"/>
    <property type="match status" value="1"/>
</dbReference>
<dbReference type="InterPro" id="IPR001647">
    <property type="entry name" value="HTH_TetR"/>
</dbReference>
<keyword evidence="3" id="KW-0804">Transcription</keyword>
<dbReference type="InterPro" id="IPR004111">
    <property type="entry name" value="Repressor_TetR_C"/>
</dbReference>
<feature type="DNA-binding region" description="H-T-H motif" evidence="4">
    <location>
        <begin position="46"/>
        <end position="65"/>
    </location>
</feature>